<evidence type="ECO:0000256" key="3">
    <source>
        <dbReference type="ARBA" id="ARBA00023239"/>
    </source>
</evidence>
<evidence type="ECO:0000313" key="6">
    <source>
        <dbReference type="Proteomes" id="UP000619293"/>
    </source>
</evidence>
<evidence type="ECO:0000313" key="5">
    <source>
        <dbReference type="EMBL" id="GIF86708.1"/>
    </source>
</evidence>
<dbReference type="AlphaFoldDB" id="A0A8J3JTW8"/>
<dbReference type="Pfam" id="PF00378">
    <property type="entry name" value="ECH_1"/>
    <property type="match status" value="1"/>
</dbReference>
<organism evidence="5 6">
    <name type="scientific">Catellatospora chokoriensis</name>
    <dbReference type="NCBI Taxonomy" id="310353"/>
    <lineage>
        <taxon>Bacteria</taxon>
        <taxon>Bacillati</taxon>
        <taxon>Actinomycetota</taxon>
        <taxon>Actinomycetes</taxon>
        <taxon>Micromonosporales</taxon>
        <taxon>Micromonosporaceae</taxon>
        <taxon>Catellatospora</taxon>
    </lineage>
</organism>
<dbReference type="InterPro" id="IPR001753">
    <property type="entry name" value="Enoyl-CoA_hydra/iso"/>
</dbReference>
<dbReference type="CDD" id="cd06558">
    <property type="entry name" value="crotonase-like"/>
    <property type="match status" value="1"/>
</dbReference>
<dbReference type="GO" id="GO:0016829">
    <property type="term" value="F:lyase activity"/>
    <property type="evidence" value="ECO:0007669"/>
    <property type="project" value="UniProtKB-KW"/>
</dbReference>
<gene>
    <name evidence="5" type="ORF">Cch02nite_01520</name>
</gene>
<dbReference type="GO" id="GO:0006635">
    <property type="term" value="P:fatty acid beta-oxidation"/>
    <property type="evidence" value="ECO:0007669"/>
    <property type="project" value="TreeGrafter"/>
</dbReference>
<comment type="similarity">
    <text evidence="1 4">Belongs to the enoyl-CoA hydratase/isomerase family.</text>
</comment>
<proteinExistence type="inferred from homology"/>
<evidence type="ECO:0000256" key="4">
    <source>
        <dbReference type="RuleBase" id="RU003707"/>
    </source>
</evidence>
<dbReference type="EMBL" id="BONG01000001">
    <property type="protein sequence ID" value="GIF86708.1"/>
    <property type="molecule type" value="Genomic_DNA"/>
</dbReference>
<keyword evidence="6" id="KW-1185">Reference proteome</keyword>
<dbReference type="Proteomes" id="UP000619293">
    <property type="component" value="Unassembled WGS sequence"/>
</dbReference>
<dbReference type="SUPFAM" id="SSF52096">
    <property type="entry name" value="ClpP/crotonase"/>
    <property type="match status" value="1"/>
</dbReference>
<sequence length="253" mass="26611">MSEMAAAGFRISQDGPVATVTLDRPEVRNAQTPELWAGLAEAARGLAGDVRVVVVRGEGRSFSAGLDLKVVQGGEFQQLATVSPEECADRIAGFQQAFSWLRRPDLVTIAAVQGHAIGAGFQLALACDLRIAADDALFAMAEVTLGLVPDLTGTKRLVELVGYARALELCVTGRRVNAAEADRIGLVNLVVGRDELDAAAADLANAVLAAPRDAVVEIKALLAAASGRGFAEQERAEREAQTRRIRDLAGLGE</sequence>
<dbReference type="PANTHER" id="PTHR11941">
    <property type="entry name" value="ENOYL-COA HYDRATASE-RELATED"/>
    <property type="match status" value="1"/>
</dbReference>
<evidence type="ECO:0000256" key="1">
    <source>
        <dbReference type="ARBA" id="ARBA00005254"/>
    </source>
</evidence>
<dbReference type="PROSITE" id="PS00166">
    <property type="entry name" value="ENOYL_COA_HYDRATASE"/>
    <property type="match status" value="1"/>
</dbReference>
<evidence type="ECO:0000256" key="2">
    <source>
        <dbReference type="ARBA" id="ARBA00023098"/>
    </source>
</evidence>
<dbReference type="InterPro" id="IPR018376">
    <property type="entry name" value="Enoyl-CoA_hyd/isom_CS"/>
</dbReference>
<reference evidence="5 6" key="1">
    <citation type="submission" date="2021-01" db="EMBL/GenBank/DDBJ databases">
        <title>Whole genome shotgun sequence of Catellatospora chokoriensis NBRC 107358.</title>
        <authorList>
            <person name="Komaki H."/>
            <person name="Tamura T."/>
        </authorList>
    </citation>
    <scope>NUCLEOTIDE SEQUENCE [LARGE SCALE GENOMIC DNA]</scope>
    <source>
        <strain evidence="5 6">NBRC 107358</strain>
    </source>
</reference>
<name>A0A8J3JTW8_9ACTN</name>
<comment type="caution">
    <text evidence="5">The sequence shown here is derived from an EMBL/GenBank/DDBJ whole genome shotgun (WGS) entry which is preliminary data.</text>
</comment>
<keyword evidence="3" id="KW-0456">Lyase</keyword>
<dbReference type="PANTHER" id="PTHR11941:SF169">
    <property type="entry name" value="(7AS)-7A-METHYL-1,5-DIOXO-2,3,5,6,7,7A-HEXAHYDRO-1H-INDENE-CARBOXYL-COA HYDROLASE"/>
    <property type="match status" value="1"/>
</dbReference>
<keyword evidence="2" id="KW-0443">Lipid metabolism</keyword>
<protein>
    <submittedName>
        <fullName evidence="5">Enoyl-CoA hydratase</fullName>
    </submittedName>
</protein>
<dbReference type="Gene3D" id="3.90.226.10">
    <property type="entry name" value="2-enoyl-CoA Hydratase, Chain A, domain 1"/>
    <property type="match status" value="1"/>
</dbReference>
<accession>A0A8J3JTW8</accession>
<dbReference type="InterPro" id="IPR029045">
    <property type="entry name" value="ClpP/crotonase-like_dom_sf"/>
</dbReference>